<feature type="compositionally biased region" description="Acidic residues" evidence="1">
    <location>
        <begin position="59"/>
        <end position="73"/>
    </location>
</feature>
<keyword evidence="3" id="KW-1185">Reference proteome</keyword>
<evidence type="ECO:0000313" key="2">
    <source>
        <dbReference type="EMBL" id="KOS22219.1"/>
    </source>
</evidence>
<dbReference type="Proteomes" id="UP000053831">
    <property type="component" value="Unassembled WGS sequence"/>
</dbReference>
<protein>
    <submittedName>
        <fullName evidence="2">Uncharacterized protein</fullName>
    </submittedName>
</protein>
<evidence type="ECO:0000256" key="1">
    <source>
        <dbReference type="SAM" id="MobiDB-lite"/>
    </source>
</evidence>
<comment type="caution">
    <text evidence="2">The sequence shown here is derived from an EMBL/GenBank/DDBJ whole genome shotgun (WGS) entry which is preliminary data.</text>
</comment>
<accession>A0A0M9VWM6</accession>
<dbReference type="AlphaFoldDB" id="A0A0M9VWM6"/>
<evidence type="ECO:0000313" key="3">
    <source>
        <dbReference type="Proteomes" id="UP000053831"/>
    </source>
</evidence>
<gene>
    <name evidence="2" type="ORF">ESCO_001538</name>
</gene>
<feature type="region of interest" description="Disordered" evidence="1">
    <location>
        <begin position="1"/>
        <end position="22"/>
    </location>
</feature>
<reference evidence="2 3" key="1">
    <citation type="submission" date="2015-07" db="EMBL/GenBank/DDBJ databases">
        <title>The genome of the fungus Escovopsis weberi, a specialized disease agent of ant agriculture.</title>
        <authorList>
            <person name="de Man T.J."/>
            <person name="Stajich J.E."/>
            <person name="Kubicek C.P."/>
            <person name="Chenthamara K."/>
            <person name="Atanasova L."/>
            <person name="Druzhinina I.S."/>
            <person name="Birnbaum S."/>
            <person name="Barribeau S.M."/>
            <person name="Teiling C."/>
            <person name="Suen G."/>
            <person name="Currie C."/>
            <person name="Gerardo N.M."/>
        </authorList>
    </citation>
    <scope>NUCLEOTIDE SEQUENCE [LARGE SCALE GENOMIC DNA]</scope>
</reference>
<dbReference type="EMBL" id="LGSR01000006">
    <property type="protein sequence ID" value="KOS22219.1"/>
    <property type="molecule type" value="Genomic_DNA"/>
</dbReference>
<proteinExistence type="predicted"/>
<name>A0A0M9VWM6_ESCWE</name>
<organism evidence="2 3">
    <name type="scientific">Escovopsis weberi</name>
    <dbReference type="NCBI Taxonomy" id="150374"/>
    <lineage>
        <taxon>Eukaryota</taxon>
        <taxon>Fungi</taxon>
        <taxon>Dikarya</taxon>
        <taxon>Ascomycota</taxon>
        <taxon>Pezizomycotina</taxon>
        <taxon>Sordariomycetes</taxon>
        <taxon>Hypocreomycetidae</taxon>
        <taxon>Hypocreales</taxon>
        <taxon>Hypocreaceae</taxon>
        <taxon>Escovopsis</taxon>
    </lineage>
</organism>
<feature type="compositionally biased region" description="Gly residues" evidence="1">
    <location>
        <begin position="42"/>
        <end position="51"/>
    </location>
</feature>
<feature type="region of interest" description="Disordered" evidence="1">
    <location>
        <begin position="40"/>
        <end position="80"/>
    </location>
</feature>
<sequence>MPPHHHLLCSASPPLTSDPLAHTGHNRFISVIIFTSHFITRRGGGGGGNNGHDGRGNGDDDDDDDDDNFDFDDPLGPATD</sequence>